<dbReference type="PANTHER" id="PTHR21521:SF0">
    <property type="entry name" value="AMUN, ISOFORM A"/>
    <property type="match status" value="1"/>
</dbReference>
<accession>A0AAE1KJN7</accession>
<keyword evidence="3" id="KW-1185">Reference proteome</keyword>
<reference evidence="2" key="1">
    <citation type="submission" date="2023-10" db="EMBL/GenBank/DDBJ databases">
        <title>Genome assemblies of two species of porcelain crab, Petrolisthes cinctipes and Petrolisthes manimaculis (Anomura: Porcellanidae).</title>
        <authorList>
            <person name="Angst P."/>
        </authorList>
    </citation>
    <scope>NUCLEOTIDE SEQUENCE</scope>
    <source>
        <strain evidence="2">PB745_01</strain>
        <tissue evidence="2">Gill</tissue>
    </source>
</reference>
<gene>
    <name evidence="2" type="ORF">Pcinc_021547</name>
</gene>
<evidence type="ECO:0000313" key="3">
    <source>
        <dbReference type="Proteomes" id="UP001286313"/>
    </source>
</evidence>
<sequence length="281" mass="32033">MKMVPSVITFLKTGTPQEFQDVLKLYPVALQLVKDRTRKKTAPDLLELDKWYQESLGEEVLSRSLPHLVKEELVRLMTWKLTRGKFRPSLLNFVKSNKEEAVIEATRDGIKAAQNNNLTSATTAIMALKGVGPATASAVLAAVVPQYFSFYADEVAASLPALKNHKYQLRDYKLLNVEMVDLAHRLNTSEQKNQVETEKWTPHRVELAVWTYYLLYKHKQDALTAAAIFTEKGKRSIPENSTFRNWEEREEEEEGNTGEGNASRKRKKSVDDEPLPKNQNV</sequence>
<name>A0AAE1KJN7_PETCI</name>
<dbReference type="AlphaFoldDB" id="A0AAE1KJN7"/>
<protein>
    <submittedName>
        <fullName evidence="2">Uncharacterized protein</fullName>
    </submittedName>
</protein>
<comment type="caution">
    <text evidence="2">The sequence shown here is derived from an EMBL/GenBank/DDBJ whole genome shotgun (WGS) entry which is preliminary data.</text>
</comment>
<feature type="region of interest" description="Disordered" evidence="1">
    <location>
        <begin position="239"/>
        <end position="281"/>
    </location>
</feature>
<organism evidence="2 3">
    <name type="scientific">Petrolisthes cinctipes</name>
    <name type="common">Flat porcelain crab</name>
    <dbReference type="NCBI Taxonomy" id="88211"/>
    <lineage>
        <taxon>Eukaryota</taxon>
        <taxon>Metazoa</taxon>
        <taxon>Ecdysozoa</taxon>
        <taxon>Arthropoda</taxon>
        <taxon>Crustacea</taxon>
        <taxon>Multicrustacea</taxon>
        <taxon>Malacostraca</taxon>
        <taxon>Eumalacostraca</taxon>
        <taxon>Eucarida</taxon>
        <taxon>Decapoda</taxon>
        <taxon>Pleocyemata</taxon>
        <taxon>Anomura</taxon>
        <taxon>Galatheoidea</taxon>
        <taxon>Porcellanidae</taxon>
        <taxon>Petrolisthes</taxon>
    </lineage>
</organism>
<proteinExistence type="predicted"/>
<dbReference type="EMBL" id="JAWQEG010002223">
    <property type="protein sequence ID" value="KAK3873445.1"/>
    <property type="molecule type" value="Genomic_DNA"/>
</dbReference>
<dbReference type="Proteomes" id="UP001286313">
    <property type="component" value="Unassembled WGS sequence"/>
</dbReference>
<evidence type="ECO:0000313" key="2">
    <source>
        <dbReference type="EMBL" id="KAK3873445.1"/>
    </source>
</evidence>
<evidence type="ECO:0000256" key="1">
    <source>
        <dbReference type="SAM" id="MobiDB-lite"/>
    </source>
</evidence>
<dbReference type="PANTHER" id="PTHR21521">
    <property type="entry name" value="AMUN, ISOFORM A"/>
    <property type="match status" value="1"/>
</dbReference>